<dbReference type="EMBL" id="JBHUHD010000001">
    <property type="protein sequence ID" value="MFD2141405.1"/>
    <property type="molecule type" value="Genomic_DNA"/>
</dbReference>
<evidence type="ECO:0000313" key="5">
    <source>
        <dbReference type="EMBL" id="MFD2141405.1"/>
    </source>
</evidence>
<keyword evidence="6" id="KW-1185">Reference proteome</keyword>
<comment type="caution">
    <text evidence="5">The sequence shown here is derived from an EMBL/GenBank/DDBJ whole genome shotgun (WGS) entry which is preliminary data.</text>
</comment>
<protein>
    <submittedName>
        <fullName evidence="5">Homocysteine S-methyltransferase family protein</fullName>
    </submittedName>
</protein>
<feature type="binding site" evidence="3">
    <location>
        <position position="297"/>
    </location>
    <ligand>
        <name>Zn(2+)</name>
        <dbReference type="ChEBI" id="CHEBI:29105"/>
    </ligand>
</feature>
<proteinExistence type="predicted"/>
<evidence type="ECO:0000259" key="4">
    <source>
        <dbReference type="PROSITE" id="PS50970"/>
    </source>
</evidence>
<organism evidence="5 6">
    <name type="scientific">Ancylobacter oerskovii</name>
    <dbReference type="NCBI Taxonomy" id="459519"/>
    <lineage>
        <taxon>Bacteria</taxon>
        <taxon>Pseudomonadati</taxon>
        <taxon>Pseudomonadota</taxon>
        <taxon>Alphaproteobacteria</taxon>
        <taxon>Hyphomicrobiales</taxon>
        <taxon>Xanthobacteraceae</taxon>
        <taxon>Ancylobacter</taxon>
    </lineage>
</organism>
<gene>
    <name evidence="5" type="ORF">ACFSNC_13405</name>
</gene>
<dbReference type="RefSeq" id="WP_213350096.1">
    <property type="nucleotide sequence ID" value="NZ_JAHBGB010000002.1"/>
</dbReference>
<keyword evidence="3" id="KW-0479">Metal-binding</keyword>
<dbReference type="PROSITE" id="PS50970">
    <property type="entry name" value="HCY"/>
    <property type="match status" value="1"/>
</dbReference>
<dbReference type="Pfam" id="PF02574">
    <property type="entry name" value="S-methyl_trans"/>
    <property type="match status" value="1"/>
</dbReference>
<evidence type="ECO:0000256" key="2">
    <source>
        <dbReference type="ARBA" id="ARBA00022679"/>
    </source>
</evidence>
<feature type="binding site" evidence="3">
    <location>
        <position position="228"/>
    </location>
    <ligand>
        <name>Zn(2+)</name>
        <dbReference type="ChEBI" id="CHEBI:29105"/>
    </ligand>
</feature>
<dbReference type="PANTHER" id="PTHR11103">
    <property type="entry name" value="SLR1189 PROTEIN"/>
    <property type="match status" value="1"/>
</dbReference>
<accession>A0ABW4YYH4</accession>
<comment type="cofactor">
    <cofactor evidence="3">
        <name>Zn(2+)</name>
        <dbReference type="ChEBI" id="CHEBI:29105"/>
    </cofactor>
</comment>
<dbReference type="Proteomes" id="UP001597299">
    <property type="component" value="Unassembled WGS sequence"/>
</dbReference>
<keyword evidence="1 3" id="KW-0489">Methyltransferase</keyword>
<dbReference type="Gene3D" id="3.20.20.330">
    <property type="entry name" value="Homocysteine-binding-like domain"/>
    <property type="match status" value="1"/>
</dbReference>
<evidence type="ECO:0000313" key="6">
    <source>
        <dbReference type="Proteomes" id="UP001597299"/>
    </source>
</evidence>
<feature type="domain" description="Hcy-binding" evidence="4">
    <location>
        <begin position="5"/>
        <end position="312"/>
    </location>
</feature>
<evidence type="ECO:0000256" key="3">
    <source>
        <dbReference type="PROSITE-ProRule" id="PRU00333"/>
    </source>
</evidence>
<reference evidence="6" key="1">
    <citation type="journal article" date="2019" name="Int. J. Syst. Evol. Microbiol.">
        <title>The Global Catalogue of Microorganisms (GCM) 10K type strain sequencing project: providing services to taxonomists for standard genome sequencing and annotation.</title>
        <authorList>
            <consortium name="The Broad Institute Genomics Platform"/>
            <consortium name="The Broad Institute Genome Sequencing Center for Infectious Disease"/>
            <person name="Wu L."/>
            <person name="Ma J."/>
        </authorList>
    </citation>
    <scope>NUCLEOTIDE SEQUENCE [LARGE SCALE GENOMIC DNA]</scope>
    <source>
        <strain evidence="6">CCM 7435</strain>
    </source>
</reference>
<evidence type="ECO:0000256" key="1">
    <source>
        <dbReference type="ARBA" id="ARBA00022603"/>
    </source>
</evidence>
<dbReference type="InterPro" id="IPR003726">
    <property type="entry name" value="HCY_dom"/>
</dbReference>
<dbReference type="PANTHER" id="PTHR11103:SF18">
    <property type="entry name" value="SLR1189 PROTEIN"/>
    <property type="match status" value="1"/>
</dbReference>
<dbReference type="SUPFAM" id="SSF82282">
    <property type="entry name" value="Homocysteine S-methyltransferase"/>
    <property type="match status" value="1"/>
</dbReference>
<dbReference type="InterPro" id="IPR036589">
    <property type="entry name" value="HCY_dom_sf"/>
</dbReference>
<keyword evidence="2 3" id="KW-0808">Transferase</keyword>
<sequence>MSAKYRACLPMQTDKVFIMDGGLETTLIFEQNVDLPLFASFTLLDSEEGRATLNGYYARYAALARDHGVGFVLETPTWRANADWGAQLGFDATRLDALNRRAIELVADIRDRFETDASPMVLNGVLGPRGDGYEVGQMMSIADAVDYHTPQVRSFAASAADLVGAFTLTYAEEAAGIALAARAAGIPSVISFTVETDGRLPSGQSLREAIEQVDAETDAAPAFFMVNCAHPLHVESALAGGGDWLARIRGFEGNASTLSHAELNASPTLDPGDPVDFGRRYRSLRERMKQLTVLGGCCGTSYAHIEQICLACLPEPG</sequence>
<name>A0ABW4YYH4_9HYPH</name>
<feature type="binding site" evidence="3">
    <location>
        <position position="298"/>
    </location>
    <ligand>
        <name>Zn(2+)</name>
        <dbReference type="ChEBI" id="CHEBI:29105"/>
    </ligand>
</feature>
<keyword evidence="3" id="KW-0862">Zinc</keyword>